<proteinExistence type="predicted"/>
<dbReference type="EMBL" id="JAUFPT010000031">
    <property type="protein sequence ID" value="MDN3571137.1"/>
    <property type="molecule type" value="Genomic_DNA"/>
</dbReference>
<dbReference type="Proteomes" id="UP001244297">
    <property type="component" value="Unassembled WGS sequence"/>
</dbReference>
<name>A0ABT8AN21_9HYPH</name>
<accession>A0ABT8AN21</accession>
<reference evidence="3" key="1">
    <citation type="journal article" date="2019" name="Int. J. Syst. Evol. Microbiol.">
        <title>The Global Catalogue of Microorganisms (GCM) 10K type strain sequencing project: providing services to taxonomists for standard genome sequencing and annotation.</title>
        <authorList>
            <consortium name="The Broad Institute Genomics Platform"/>
            <consortium name="The Broad Institute Genome Sequencing Center for Infectious Disease"/>
            <person name="Wu L."/>
            <person name="Ma J."/>
        </authorList>
    </citation>
    <scope>NUCLEOTIDE SEQUENCE [LARGE SCALE GENOMIC DNA]</scope>
    <source>
        <strain evidence="3">CECT 7806</strain>
    </source>
</reference>
<evidence type="ECO:0000313" key="3">
    <source>
        <dbReference type="Proteomes" id="UP001244297"/>
    </source>
</evidence>
<dbReference type="EC" id="3.1.-.-" evidence="2"/>
<dbReference type="GO" id="GO:0016787">
    <property type="term" value="F:hydrolase activity"/>
    <property type="evidence" value="ECO:0007669"/>
    <property type="project" value="UniProtKB-KW"/>
</dbReference>
<evidence type="ECO:0000259" key="1">
    <source>
        <dbReference type="Pfam" id="PF13472"/>
    </source>
</evidence>
<protein>
    <submittedName>
        <fullName evidence="2">SGNH/GDSL hydrolase family protein</fullName>
        <ecNumber evidence="2">3.1.-.-</ecNumber>
    </submittedName>
</protein>
<dbReference type="InterPro" id="IPR036514">
    <property type="entry name" value="SGNH_hydro_sf"/>
</dbReference>
<dbReference type="InterPro" id="IPR013830">
    <property type="entry name" value="SGNH_hydro"/>
</dbReference>
<comment type="caution">
    <text evidence="2">The sequence shown here is derived from an EMBL/GenBank/DDBJ whole genome shotgun (WGS) entry which is preliminary data.</text>
</comment>
<dbReference type="CDD" id="cd00229">
    <property type="entry name" value="SGNH_hydrolase"/>
    <property type="match status" value="1"/>
</dbReference>
<dbReference type="SUPFAM" id="SSF52266">
    <property type="entry name" value="SGNH hydrolase"/>
    <property type="match status" value="1"/>
</dbReference>
<keyword evidence="3" id="KW-1185">Reference proteome</keyword>
<gene>
    <name evidence="2" type="ORF">QWZ18_10940</name>
</gene>
<dbReference type="Gene3D" id="3.40.50.1110">
    <property type="entry name" value="SGNH hydrolase"/>
    <property type="match status" value="1"/>
</dbReference>
<evidence type="ECO:0000313" key="2">
    <source>
        <dbReference type="EMBL" id="MDN3571137.1"/>
    </source>
</evidence>
<sequence length="293" mass="33388">MPKRFIRLKEFDPSTDLTVHPPEDYLSGTDGSLKNKSCRLRTDSDGFLWTGHEFSSDDESILALGDSILENYWIEEKYRICSRLEHKFRSEAQHPVRVLNSGVTGATLLNLLNVLLTKGLKYKLAGVLIMAGPIDAVACATDGGYWTKHYQLNPIVEPSGSDRTVLDKRDIADLDQRRKLLQVLASVADIHGVPIWFATYIHRSDNTEPWVISKWPKIDRFDAYATLQSSINDSTRSFAKEHGRMLIDVQMELKNTQDLLYDLIHPNVEGCRYIADLMFREMAPVILKKHGRQ</sequence>
<keyword evidence="2" id="KW-0378">Hydrolase</keyword>
<organism evidence="2 3">
    <name type="scientific">Methylobacterium longum</name>
    <dbReference type="NCBI Taxonomy" id="767694"/>
    <lineage>
        <taxon>Bacteria</taxon>
        <taxon>Pseudomonadati</taxon>
        <taxon>Pseudomonadota</taxon>
        <taxon>Alphaproteobacteria</taxon>
        <taxon>Hyphomicrobiales</taxon>
        <taxon>Methylobacteriaceae</taxon>
        <taxon>Methylobacterium</taxon>
    </lineage>
</organism>
<feature type="domain" description="SGNH hydrolase-type esterase" evidence="1">
    <location>
        <begin position="63"/>
        <end position="272"/>
    </location>
</feature>
<dbReference type="RefSeq" id="WP_238293732.1">
    <property type="nucleotide sequence ID" value="NZ_BPQS01000076.1"/>
</dbReference>
<dbReference type="Pfam" id="PF13472">
    <property type="entry name" value="Lipase_GDSL_2"/>
    <property type="match status" value="1"/>
</dbReference>